<evidence type="ECO:0000259" key="4">
    <source>
        <dbReference type="Pfam" id="PF26364"/>
    </source>
</evidence>
<evidence type="ECO:0000259" key="2">
    <source>
        <dbReference type="Pfam" id="PF26360"/>
    </source>
</evidence>
<dbReference type="Pfam" id="PF26360">
    <property type="entry name" value="MIB_M1"/>
    <property type="match status" value="1"/>
</dbReference>
<keyword evidence="6" id="KW-1185">Reference proteome</keyword>
<evidence type="ECO:0000259" key="3">
    <source>
        <dbReference type="Pfam" id="PF26361"/>
    </source>
</evidence>
<dbReference type="NCBIfam" id="TIGR04526">
    <property type="entry name" value="predic_Ig_block"/>
    <property type="match status" value="1"/>
</dbReference>
<dbReference type="Proteomes" id="UP001059576">
    <property type="component" value="Chromosome"/>
</dbReference>
<dbReference type="InterPro" id="IPR058861">
    <property type="entry name" value="MIB_arm"/>
</dbReference>
<dbReference type="InterPro" id="IPR058860">
    <property type="entry name" value="MIB_M2"/>
</dbReference>
<reference evidence="5" key="1">
    <citation type="submission" date="2022-07" db="EMBL/GenBank/DDBJ databases">
        <title>Complete genome of Mycoplasma equigenitalium type strain T37.</title>
        <authorList>
            <person name="Spergser J."/>
        </authorList>
    </citation>
    <scope>NUCLEOTIDE SEQUENCE</scope>
    <source>
        <strain evidence="5">T37</strain>
    </source>
</reference>
<dbReference type="EMBL" id="CP101808">
    <property type="protein sequence ID" value="UUD37303.1"/>
    <property type="molecule type" value="Genomic_DNA"/>
</dbReference>
<accession>A0ABY5J232</accession>
<dbReference type="InterPro" id="IPR030942">
    <property type="entry name" value="Mycoplas_M_dom"/>
</dbReference>
<evidence type="ECO:0000313" key="5">
    <source>
        <dbReference type="EMBL" id="UUD37303.1"/>
    </source>
</evidence>
<sequence>MMFFKRRKNKILLISILSSVSVSTVLGSVVFFSNSHSGLGRSFISNNVTDANLIPNDNLDLPNTTNSIRDNNIKVIPEPKPITPEVKPAPPVVTPAQPTPKPTPDSPKPVPQPTPAPTPTPGRIWTKVMINGVEVEAEVTPQPDRIVSEADKARGIANVNPYMNQTVGELHKIKVTEELKKKTIDNALNDGNKKGLFNDFRLATITDQIVDDNNLDAAEEMTNYTDNSKLNWQKILDRFKKLLDSPNVVKFLKPKAQSEYPNKKFKSETQRYIWLIHNLDQSKFTQMSEGAAAYLEKGLTIDPNNAYINENGEIDAWAFTPPNEYNKVTSRLERDNSERRVFGYKSHEIRSSDVVLKGTYPGWTKKDVTNNPEYQKYNVGKNDGITISELTRNEPKDNELNKGIVIEIDAANSSGYAKMKSFIEAPKKDGVAVTSYRIKNMGAKDSGQKFKDILSALPNELPQLELFFSASATNTSSLIALENKHIKELALYTLGNSLLDTWSYNPWALKNVEWINTIDYNVSFEYPKNVPIATRITFNTLAFDASDHPNENDFERINNGLRMVYYTRNNEPFFQGGMGGGLKPDSDEGNNSYPTGLDFSRVPNIKSLRGLVFHDIEKPNNKPRKIKRLTLFNNQDYYEITANELSKAGFENLALGEMEKPKIFFSNGAQTTRIRIKGTNTLDSAAIVNLGRFFEFNEMLKSSKTIEVDENANELANQLRSIGYNVEIANDIEFI</sequence>
<feature type="compositionally biased region" description="Pro residues" evidence="1">
    <location>
        <begin position="78"/>
        <end position="120"/>
    </location>
</feature>
<dbReference type="NCBIfam" id="TIGR04524">
    <property type="entry name" value="mycoplas_M_dom"/>
    <property type="match status" value="1"/>
</dbReference>
<gene>
    <name evidence="5" type="ORF">NPA09_00425</name>
</gene>
<feature type="domain" description="Mycoplasma immunoglobulin binding protein arm" evidence="3">
    <location>
        <begin position="176"/>
        <end position="322"/>
    </location>
</feature>
<feature type="domain" description="IgG-blocking virulence" evidence="2">
    <location>
        <begin position="328"/>
        <end position="528"/>
    </location>
</feature>
<protein>
    <submittedName>
        <fullName evidence="5">Immunoglobulin-blocking virulence protein</fullName>
    </submittedName>
</protein>
<evidence type="ECO:0000313" key="6">
    <source>
        <dbReference type="Proteomes" id="UP001059576"/>
    </source>
</evidence>
<feature type="region of interest" description="Disordered" evidence="1">
    <location>
        <begin position="61"/>
        <end position="123"/>
    </location>
</feature>
<evidence type="ECO:0000256" key="1">
    <source>
        <dbReference type="SAM" id="MobiDB-lite"/>
    </source>
</evidence>
<dbReference type="InterPro" id="IPR030941">
    <property type="entry name" value="Predic_Ig_block"/>
</dbReference>
<name>A0ABY5J232_9BACT</name>
<dbReference type="Pfam" id="PF26361">
    <property type="entry name" value="MIB_arm"/>
    <property type="match status" value="1"/>
</dbReference>
<feature type="domain" description="Mycoplasma immunoglobulin binding protein M2" evidence="4">
    <location>
        <begin position="538"/>
        <end position="727"/>
    </location>
</feature>
<organism evidence="5 6">
    <name type="scientific">Mycoplasmopsis equigenitalium</name>
    <dbReference type="NCBI Taxonomy" id="114883"/>
    <lineage>
        <taxon>Bacteria</taxon>
        <taxon>Bacillati</taxon>
        <taxon>Mycoplasmatota</taxon>
        <taxon>Mycoplasmoidales</taxon>
        <taxon>Metamycoplasmataceae</taxon>
        <taxon>Mycoplasmopsis</taxon>
    </lineage>
</organism>
<proteinExistence type="predicted"/>
<dbReference type="Pfam" id="PF26364">
    <property type="entry name" value="MIB_M2"/>
    <property type="match status" value="1"/>
</dbReference>